<gene>
    <name evidence="1" type="ORF">ABNK63_01380</name>
</gene>
<name>A0AAU7QKT8_9GAMM</name>
<reference evidence="1" key="1">
    <citation type="submission" date="2024-06" db="EMBL/GenBank/DDBJ databases">
        <authorList>
            <person name="Sun Y."/>
        </authorList>
    </citation>
    <scope>NUCLEOTIDE SEQUENCE</scope>
    <source>
        <strain evidence="1">IGA1.0</strain>
    </source>
</reference>
<sequence>MTKHPVSAAPFKRPPRPWYKRATAAFHAPQGGIPVARVIPRQVDCGSFILRFLEPSAAFGEGMGTPDSDRVSLDTNAFKESNLSDSRTYHPMIKLGLSNWIYHLPRWHSSRFYPVPHPPYAVITAHWQLERVKHDIQLKPDDTTLLEDYLRHDYTAYLESEGGPNWKVRDEAFNGKTITGDPLPQYQIDHIIENGLLAPPLSYEVLTCNAMHWLRYLWAPRPAMPEALNYTTTLLPDVLLTVDFHIVRMNSEPWEDWWDLFLEDCETLVKSIACQRKALPGAD</sequence>
<dbReference type="EMBL" id="CP157948">
    <property type="protein sequence ID" value="XBS90322.1"/>
    <property type="molecule type" value="Genomic_DNA"/>
</dbReference>
<evidence type="ECO:0000313" key="1">
    <source>
        <dbReference type="EMBL" id="XBS90322.1"/>
    </source>
</evidence>
<protein>
    <submittedName>
        <fullName evidence="1">Uncharacterized protein</fullName>
    </submittedName>
</protein>
<dbReference type="AlphaFoldDB" id="A0AAU7QKT8"/>
<accession>A0AAU7QKT8</accession>
<proteinExistence type="predicted"/>
<organism evidence="1">
    <name type="scientific">Rhodanobacter sp. IGA1.0</name>
    <dbReference type="NCBI Taxonomy" id="3158582"/>
    <lineage>
        <taxon>Bacteria</taxon>
        <taxon>Pseudomonadati</taxon>
        <taxon>Pseudomonadota</taxon>
        <taxon>Gammaproteobacteria</taxon>
        <taxon>Lysobacterales</taxon>
        <taxon>Rhodanobacteraceae</taxon>
        <taxon>Rhodanobacter</taxon>
    </lineage>
</organism>
<dbReference type="RefSeq" id="WP_350016472.1">
    <property type="nucleotide sequence ID" value="NZ_CP157948.1"/>
</dbReference>